<sequence>MLCAAEAAAHTLTHHHHHHYYHHHHHHHHHHHQYHYHRHSRQYCGGIFARLHIHNRAMTAAAVGVSLYEYGLSGCKPGKLCLNKQSAYVIVFNTFPGHSFVTLVIACCSLVQFLNLFIIGYAQVVANVRFSNRLSKNTSKINKKRTTATNNEL</sequence>
<organism evidence="2 3">
    <name type="scientific">Glossina palpalis gambiensis</name>
    <dbReference type="NCBI Taxonomy" id="67801"/>
    <lineage>
        <taxon>Eukaryota</taxon>
        <taxon>Metazoa</taxon>
        <taxon>Ecdysozoa</taxon>
        <taxon>Arthropoda</taxon>
        <taxon>Hexapoda</taxon>
        <taxon>Insecta</taxon>
        <taxon>Pterygota</taxon>
        <taxon>Neoptera</taxon>
        <taxon>Endopterygota</taxon>
        <taxon>Diptera</taxon>
        <taxon>Brachycera</taxon>
        <taxon>Muscomorpha</taxon>
        <taxon>Hippoboscoidea</taxon>
        <taxon>Glossinidae</taxon>
        <taxon>Glossina</taxon>
    </lineage>
</organism>
<dbReference type="EnsemblMetazoa" id="GPPI002507-RA">
    <property type="protein sequence ID" value="GPPI002507-PA"/>
    <property type="gene ID" value="GPPI002507"/>
</dbReference>
<dbReference type="Proteomes" id="UP000092460">
    <property type="component" value="Unassembled WGS sequence"/>
</dbReference>
<keyword evidence="1" id="KW-1133">Transmembrane helix</keyword>
<keyword evidence="1" id="KW-0472">Membrane</keyword>
<evidence type="ECO:0000313" key="3">
    <source>
        <dbReference type="Proteomes" id="UP000092460"/>
    </source>
</evidence>
<feature type="transmembrane region" description="Helical" evidence="1">
    <location>
        <begin position="100"/>
        <end position="126"/>
    </location>
</feature>
<reference evidence="2" key="2">
    <citation type="submission" date="2020-05" db="UniProtKB">
        <authorList>
            <consortium name="EnsemblMetazoa"/>
        </authorList>
    </citation>
    <scope>IDENTIFICATION</scope>
    <source>
        <strain evidence="2">IAEA</strain>
    </source>
</reference>
<dbReference type="EMBL" id="JXJN01000671">
    <property type="status" value="NOT_ANNOTATED_CDS"/>
    <property type="molecule type" value="Genomic_DNA"/>
</dbReference>
<name>A0A1B0AN01_9MUSC</name>
<keyword evidence="1" id="KW-0812">Transmembrane</keyword>
<evidence type="ECO:0000256" key="1">
    <source>
        <dbReference type="SAM" id="Phobius"/>
    </source>
</evidence>
<dbReference type="AlphaFoldDB" id="A0A1B0AN01"/>
<keyword evidence="3" id="KW-1185">Reference proteome</keyword>
<accession>A0A1B0AN01</accession>
<evidence type="ECO:0000313" key="2">
    <source>
        <dbReference type="EnsemblMetazoa" id="GPPI002507-PA"/>
    </source>
</evidence>
<dbReference type="VEuPathDB" id="VectorBase:GPPI002507"/>
<reference evidence="3" key="1">
    <citation type="submission" date="2015-01" db="EMBL/GenBank/DDBJ databases">
        <authorList>
            <person name="Aksoy S."/>
            <person name="Warren W."/>
            <person name="Wilson R.K."/>
        </authorList>
    </citation>
    <scope>NUCLEOTIDE SEQUENCE [LARGE SCALE GENOMIC DNA]</scope>
    <source>
        <strain evidence="3">IAEA</strain>
    </source>
</reference>
<proteinExistence type="predicted"/>
<protein>
    <submittedName>
        <fullName evidence="2">Uncharacterized protein</fullName>
    </submittedName>
</protein>